<name>A0A1T4MWX4_9ENTE</name>
<dbReference type="Pfam" id="PF13731">
    <property type="entry name" value="WxL"/>
    <property type="match status" value="1"/>
</dbReference>
<keyword evidence="4" id="KW-1185">Reference proteome</keyword>
<feature type="domain" description="WxL" evidence="2">
    <location>
        <begin position="48"/>
        <end position="199"/>
    </location>
</feature>
<evidence type="ECO:0000313" key="4">
    <source>
        <dbReference type="Proteomes" id="UP000190328"/>
    </source>
</evidence>
<dbReference type="AlphaFoldDB" id="A0A1T4MWX4"/>
<sequence>MKKKLLATALVASALVLPNVASAAPVASGANGQAVNTGQGVVTFVGVTAQNGGLILEEVPSFTYATAQQLGQNLNNGFYEYKNTQSDQNAGAPVTIKVTDLRGGSTGYKVFAKAEELKEVLPTGSTATPNILPWATLKVTTTGSAEVPAVTDVDIMNKHAIVAQGSANSNGTHDAGDVTSELTVNQAGVKASTYKGNIIYTLADSSLVTP</sequence>
<feature type="signal peptide" evidence="1">
    <location>
        <begin position="1"/>
        <end position="23"/>
    </location>
</feature>
<dbReference type="STRING" id="263852.SAMN02745116_01223"/>
<dbReference type="RefSeq" id="WP_078807159.1">
    <property type="nucleotide sequence ID" value="NZ_FUXI01000012.1"/>
</dbReference>
<organism evidence="3 4">
    <name type="scientific">Pilibacter termitis</name>
    <dbReference type="NCBI Taxonomy" id="263852"/>
    <lineage>
        <taxon>Bacteria</taxon>
        <taxon>Bacillati</taxon>
        <taxon>Bacillota</taxon>
        <taxon>Bacilli</taxon>
        <taxon>Lactobacillales</taxon>
        <taxon>Enterococcaceae</taxon>
        <taxon>Pilibacter</taxon>
    </lineage>
</organism>
<reference evidence="3 4" key="1">
    <citation type="submission" date="2017-02" db="EMBL/GenBank/DDBJ databases">
        <authorList>
            <person name="Peterson S.W."/>
        </authorList>
    </citation>
    <scope>NUCLEOTIDE SEQUENCE [LARGE SCALE GENOMIC DNA]</scope>
    <source>
        <strain evidence="3 4">ATCC BAA-1030</strain>
    </source>
</reference>
<feature type="chain" id="PRO_5012662200" evidence="1">
    <location>
        <begin position="24"/>
        <end position="210"/>
    </location>
</feature>
<protein>
    <submittedName>
        <fullName evidence="3">WxL domain surface cell wall-binding</fullName>
    </submittedName>
</protein>
<accession>A0A1T4MWX4</accession>
<keyword evidence="1" id="KW-0732">Signal</keyword>
<evidence type="ECO:0000259" key="2">
    <source>
        <dbReference type="Pfam" id="PF13731"/>
    </source>
</evidence>
<dbReference type="InterPro" id="IPR027994">
    <property type="entry name" value="WxL_dom"/>
</dbReference>
<dbReference type="OrthoDB" id="2348124at2"/>
<proteinExistence type="predicted"/>
<dbReference type="EMBL" id="FUXI01000012">
    <property type="protein sequence ID" value="SJZ71148.1"/>
    <property type="molecule type" value="Genomic_DNA"/>
</dbReference>
<dbReference type="Proteomes" id="UP000190328">
    <property type="component" value="Unassembled WGS sequence"/>
</dbReference>
<evidence type="ECO:0000313" key="3">
    <source>
        <dbReference type="EMBL" id="SJZ71148.1"/>
    </source>
</evidence>
<gene>
    <name evidence="3" type="ORF">SAMN02745116_01223</name>
</gene>
<evidence type="ECO:0000256" key="1">
    <source>
        <dbReference type="SAM" id="SignalP"/>
    </source>
</evidence>